<evidence type="ECO:0000313" key="5">
    <source>
        <dbReference type="Proteomes" id="UP001166286"/>
    </source>
</evidence>
<reference evidence="4" key="1">
    <citation type="submission" date="2023-03" db="EMBL/GenBank/DDBJ databases">
        <title>Complete genome of Cladonia borealis.</title>
        <authorList>
            <person name="Park H."/>
        </authorList>
    </citation>
    <scope>NUCLEOTIDE SEQUENCE</scope>
    <source>
        <strain evidence="4">ANT050790</strain>
    </source>
</reference>
<dbReference type="Gene3D" id="3.40.50.720">
    <property type="entry name" value="NAD(P)-binding Rossmann-like Domain"/>
    <property type="match status" value="1"/>
</dbReference>
<evidence type="ECO:0000256" key="2">
    <source>
        <dbReference type="ARBA" id="ARBA00023002"/>
    </source>
</evidence>
<dbReference type="InterPro" id="IPR036291">
    <property type="entry name" value="NAD(P)-bd_dom_sf"/>
</dbReference>
<dbReference type="CDD" id="cd08249">
    <property type="entry name" value="enoyl_reductase_like"/>
    <property type="match status" value="1"/>
</dbReference>
<dbReference type="PANTHER" id="PTHR45348">
    <property type="entry name" value="HYPOTHETICAL OXIDOREDUCTASE (EUROFUNG)"/>
    <property type="match status" value="1"/>
</dbReference>
<dbReference type="EMBL" id="JAFEKC020000014">
    <property type="protein sequence ID" value="KAK0510961.1"/>
    <property type="molecule type" value="Genomic_DNA"/>
</dbReference>
<dbReference type="InterPro" id="IPR011032">
    <property type="entry name" value="GroES-like_sf"/>
</dbReference>
<dbReference type="InterPro" id="IPR013154">
    <property type="entry name" value="ADH-like_N"/>
</dbReference>
<dbReference type="Gene3D" id="3.90.180.10">
    <property type="entry name" value="Medium-chain alcohol dehydrogenases, catalytic domain"/>
    <property type="match status" value="1"/>
</dbReference>
<proteinExistence type="inferred from homology"/>
<evidence type="ECO:0000313" key="4">
    <source>
        <dbReference type="EMBL" id="KAK0510961.1"/>
    </source>
</evidence>
<dbReference type="AlphaFoldDB" id="A0AA39QYV3"/>
<sequence>MRALVLDAEQRSANVKSVPFPSPSAHELLIRVAAVALNPIDSLYVFNPLAPTGRTIGSDFAGVVDALGDEIPSGLKRGDRVAGFLQGACSVNERPGAFAEFLVCPWDLVWKVGEEMRLQEAAAVSLCGLTAAQALFFRMGLEAPFHWPMEGPATAAAAAATEPEEKHCIHEPPRNRTMSFFIYGASTSVGLYAAQLVRRSAESSGMSITLLGAVSEKHFRMLQTEPYGYDGLVDYHDVDWPTKVRGLTHAGTGVDYAYDCISEGWTVSKTASTLRPSGKMAIVRSREGGAWIEEENLLIEPSYGAVWEGLGEEVQYQGIHLPASPRARSFAVAFYEWLSSGRGRLEPNPLREMPGGLESIADDGFGLLGSGTMGDRGSSSERAYMKPLGAEKMVYTV</sequence>
<protein>
    <recommendedName>
        <fullName evidence="3">Enoyl reductase (ER) domain-containing protein</fullName>
    </recommendedName>
</protein>
<dbReference type="GO" id="GO:0016651">
    <property type="term" value="F:oxidoreductase activity, acting on NAD(P)H"/>
    <property type="evidence" value="ECO:0007669"/>
    <property type="project" value="InterPro"/>
</dbReference>
<dbReference type="Proteomes" id="UP001166286">
    <property type="component" value="Unassembled WGS sequence"/>
</dbReference>
<dbReference type="SUPFAM" id="SSF51735">
    <property type="entry name" value="NAD(P)-binding Rossmann-fold domains"/>
    <property type="match status" value="1"/>
</dbReference>
<gene>
    <name evidence="4" type="ORF">JMJ35_006513</name>
</gene>
<dbReference type="SUPFAM" id="SSF50129">
    <property type="entry name" value="GroES-like"/>
    <property type="match status" value="1"/>
</dbReference>
<keyword evidence="5" id="KW-1185">Reference proteome</keyword>
<dbReference type="InterPro" id="IPR020843">
    <property type="entry name" value="ER"/>
</dbReference>
<comment type="similarity">
    <text evidence="1">Belongs to the zinc-containing alcohol dehydrogenase family.</text>
</comment>
<evidence type="ECO:0000259" key="3">
    <source>
        <dbReference type="SMART" id="SM00829"/>
    </source>
</evidence>
<name>A0AA39QYV3_9LECA</name>
<keyword evidence="2" id="KW-0560">Oxidoreductase</keyword>
<dbReference type="InterPro" id="IPR047122">
    <property type="entry name" value="Trans-enoyl_RdTase-like"/>
</dbReference>
<dbReference type="PANTHER" id="PTHR45348:SF7">
    <property type="entry name" value="ZINC BINDING OXIDOREDUCTASE, PUTATIVE-RELATED"/>
    <property type="match status" value="1"/>
</dbReference>
<organism evidence="4 5">
    <name type="scientific">Cladonia borealis</name>
    <dbReference type="NCBI Taxonomy" id="184061"/>
    <lineage>
        <taxon>Eukaryota</taxon>
        <taxon>Fungi</taxon>
        <taxon>Dikarya</taxon>
        <taxon>Ascomycota</taxon>
        <taxon>Pezizomycotina</taxon>
        <taxon>Lecanoromycetes</taxon>
        <taxon>OSLEUM clade</taxon>
        <taxon>Lecanoromycetidae</taxon>
        <taxon>Lecanorales</taxon>
        <taxon>Lecanorineae</taxon>
        <taxon>Cladoniaceae</taxon>
        <taxon>Cladonia</taxon>
    </lineage>
</organism>
<feature type="domain" description="Enoyl reductase (ER)" evidence="3">
    <location>
        <begin position="10"/>
        <end position="345"/>
    </location>
</feature>
<accession>A0AA39QYV3</accession>
<evidence type="ECO:0000256" key="1">
    <source>
        <dbReference type="ARBA" id="ARBA00008072"/>
    </source>
</evidence>
<comment type="caution">
    <text evidence="4">The sequence shown here is derived from an EMBL/GenBank/DDBJ whole genome shotgun (WGS) entry which is preliminary data.</text>
</comment>
<dbReference type="SMART" id="SM00829">
    <property type="entry name" value="PKS_ER"/>
    <property type="match status" value="1"/>
</dbReference>
<dbReference type="Pfam" id="PF08240">
    <property type="entry name" value="ADH_N"/>
    <property type="match status" value="1"/>
</dbReference>